<evidence type="ECO:0000259" key="3">
    <source>
        <dbReference type="Pfam" id="PF02470"/>
    </source>
</evidence>
<organism evidence="4 5">
    <name type="scientific">Mycolicibacterium septicum DSM 44393</name>
    <dbReference type="NCBI Taxonomy" id="1341646"/>
    <lineage>
        <taxon>Bacteria</taxon>
        <taxon>Bacillati</taxon>
        <taxon>Actinomycetota</taxon>
        <taxon>Actinomycetes</taxon>
        <taxon>Mycobacteriales</taxon>
        <taxon>Mycobacteriaceae</taxon>
        <taxon>Mycolicibacterium</taxon>
    </lineage>
</organism>
<feature type="domain" description="Mce/MlaD" evidence="3">
    <location>
        <begin position="47"/>
        <end position="120"/>
    </location>
</feature>
<feature type="compositionally biased region" description="Pro residues" evidence="1">
    <location>
        <begin position="385"/>
        <end position="396"/>
    </location>
</feature>
<dbReference type="GO" id="GO:0005576">
    <property type="term" value="C:extracellular region"/>
    <property type="evidence" value="ECO:0007669"/>
    <property type="project" value="TreeGrafter"/>
</dbReference>
<sequence>MINSSALRRWVSAGCCILVASTAGCAFQGVNSLPLPGAVGRGPDARAYHVEIANVGTLEANSPVMINDVVVGSISGMKVKAGHADVEVSIRPDVSVPANAVATIGQTSLLGSSHLALDPPADQPPAGQLPAGATLTLNQSSTYPTTEETLAAVSALINSGGLGQIGDIIHNMNAALSGHEPQLRDLLGRLDRLVGTFDAQRGDMVEAMRAVDRLAGTFGAQKDVLTRALRTMPGAMDVLVRQRPRFTAALRELGTFADTAHQVVNDTQADLVANLHNLEPTLCGLANVGPDLDRGLAFLSSYPLTQDFIDRAVRGDYINLFAVIDLTVNRLKSGMFLGTRWGQEGLTLVPAPGDPGYDAYYSDNPLGVGVAPPMTPKPTGLPDGAGPPPPRVPGAPLPTDGAIGGC</sequence>
<comment type="caution">
    <text evidence="4">The sequence shown here is derived from an EMBL/GenBank/DDBJ whole genome shotgun (WGS) entry which is preliminary data.</text>
</comment>
<dbReference type="InterPro" id="IPR052336">
    <property type="entry name" value="MlaD_Phospholipid_Transporter"/>
</dbReference>
<feature type="signal peptide" evidence="2">
    <location>
        <begin position="1"/>
        <end position="26"/>
    </location>
</feature>
<keyword evidence="2" id="KW-0732">Signal</keyword>
<dbReference type="EMBL" id="JAAXPJ010000002">
    <property type="protein sequence ID" value="NKZ10868.1"/>
    <property type="molecule type" value="Genomic_DNA"/>
</dbReference>
<dbReference type="Pfam" id="PF02470">
    <property type="entry name" value="MlaD"/>
    <property type="match status" value="1"/>
</dbReference>
<feature type="chain" id="PRO_5039709236" evidence="2">
    <location>
        <begin position="27"/>
        <end position="406"/>
    </location>
</feature>
<evidence type="ECO:0000313" key="5">
    <source>
        <dbReference type="Proteomes" id="UP000518188"/>
    </source>
</evidence>
<proteinExistence type="predicted"/>
<evidence type="ECO:0000313" key="4">
    <source>
        <dbReference type="EMBL" id="NKZ10868.1"/>
    </source>
</evidence>
<dbReference type="NCBIfam" id="TIGR00996">
    <property type="entry name" value="Mtu_fam_mce"/>
    <property type="match status" value="1"/>
</dbReference>
<dbReference type="Proteomes" id="UP000518188">
    <property type="component" value="Unassembled WGS sequence"/>
</dbReference>
<name>A0A7X6RV37_9MYCO</name>
<protein>
    <submittedName>
        <fullName evidence="4">MCE family protein</fullName>
    </submittedName>
</protein>
<gene>
    <name evidence="4" type="ORF">HGA11_07735</name>
</gene>
<dbReference type="PANTHER" id="PTHR33371:SF15">
    <property type="entry name" value="LIPOPROTEIN LPRN"/>
    <property type="match status" value="1"/>
</dbReference>
<dbReference type="AlphaFoldDB" id="A0A7X6RV37"/>
<evidence type="ECO:0000256" key="1">
    <source>
        <dbReference type="SAM" id="MobiDB-lite"/>
    </source>
</evidence>
<evidence type="ECO:0000256" key="2">
    <source>
        <dbReference type="SAM" id="SignalP"/>
    </source>
</evidence>
<dbReference type="PANTHER" id="PTHR33371">
    <property type="entry name" value="INTERMEMBRANE PHOSPHOLIPID TRANSPORT SYSTEM BINDING PROTEIN MLAD-RELATED"/>
    <property type="match status" value="1"/>
</dbReference>
<accession>A0A7X6RV37</accession>
<reference evidence="4 5" key="1">
    <citation type="submission" date="2020-04" db="EMBL/GenBank/DDBJ databases">
        <title>MicrobeNet Type strains.</title>
        <authorList>
            <person name="Nicholson A.C."/>
        </authorList>
    </citation>
    <scope>NUCLEOTIDE SEQUENCE [LARGE SCALE GENOMIC DNA]</scope>
    <source>
        <strain evidence="4 5">ATCC 700731</strain>
    </source>
</reference>
<dbReference type="InterPro" id="IPR005693">
    <property type="entry name" value="Mce"/>
</dbReference>
<feature type="region of interest" description="Disordered" evidence="1">
    <location>
        <begin position="371"/>
        <end position="406"/>
    </location>
</feature>
<dbReference type="InterPro" id="IPR003399">
    <property type="entry name" value="Mce/MlaD"/>
</dbReference>